<dbReference type="Proteomes" id="UP001556367">
    <property type="component" value="Unassembled WGS sequence"/>
</dbReference>
<name>A0ABR3JHZ4_9AGAR</name>
<dbReference type="PROSITE" id="PS00973">
    <property type="entry name" value="USP_2"/>
    <property type="match status" value="1"/>
</dbReference>
<proteinExistence type="inferred from homology"/>
<evidence type="ECO:0000259" key="9">
    <source>
        <dbReference type="PROSITE" id="PS50235"/>
    </source>
</evidence>
<evidence type="ECO:0000256" key="3">
    <source>
        <dbReference type="ARBA" id="ARBA00012759"/>
    </source>
</evidence>
<evidence type="ECO:0000256" key="7">
    <source>
        <dbReference type="ARBA" id="ARBA00022807"/>
    </source>
</evidence>
<dbReference type="Pfam" id="PF06337">
    <property type="entry name" value="DUSP"/>
    <property type="match status" value="1"/>
</dbReference>
<feature type="domain" description="DUSP" evidence="10">
    <location>
        <begin position="40"/>
        <end position="134"/>
    </location>
</feature>
<feature type="region of interest" description="Disordered" evidence="8">
    <location>
        <begin position="1"/>
        <end position="27"/>
    </location>
</feature>
<dbReference type="CDD" id="cd02674">
    <property type="entry name" value="Peptidase_C19R"/>
    <property type="match status" value="1"/>
</dbReference>
<dbReference type="Gene3D" id="3.90.70.10">
    <property type="entry name" value="Cysteine proteinases"/>
    <property type="match status" value="2"/>
</dbReference>
<dbReference type="Gene3D" id="3.30.2230.10">
    <property type="entry name" value="DUSP-like"/>
    <property type="match status" value="1"/>
</dbReference>
<feature type="compositionally biased region" description="Polar residues" evidence="8">
    <location>
        <begin position="1367"/>
        <end position="1383"/>
    </location>
</feature>
<feature type="compositionally biased region" description="Polar residues" evidence="8">
    <location>
        <begin position="18"/>
        <end position="27"/>
    </location>
</feature>
<evidence type="ECO:0000313" key="11">
    <source>
        <dbReference type="EMBL" id="KAL0955336.1"/>
    </source>
</evidence>
<evidence type="ECO:0000259" key="10">
    <source>
        <dbReference type="PROSITE" id="PS51283"/>
    </source>
</evidence>
<feature type="compositionally biased region" description="Acidic residues" evidence="8">
    <location>
        <begin position="1328"/>
        <end position="1338"/>
    </location>
</feature>
<dbReference type="InterPro" id="IPR050185">
    <property type="entry name" value="Ub_carboxyl-term_hydrolase"/>
</dbReference>
<dbReference type="PANTHER" id="PTHR21646">
    <property type="entry name" value="UBIQUITIN CARBOXYL-TERMINAL HYDROLASE"/>
    <property type="match status" value="1"/>
</dbReference>
<dbReference type="EMBL" id="JASNQZ010000007">
    <property type="protein sequence ID" value="KAL0955336.1"/>
    <property type="molecule type" value="Genomic_DNA"/>
</dbReference>
<dbReference type="PROSITE" id="PS00972">
    <property type="entry name" value="USP_1"/>
    <property type="match status" value="1"/>
</dbReference>
<evidence type="ECO:0000256" key="4">
    <source>
        <dbReference type="ARBA" id="ARBA00022670"/>
    </source>
</evidence>
<comment type="catalytic activity">
    <reaction evidence="1">
        <text>Thiol-dependent hydrolysis of ester, thioester, amide, peptide and isopeptide bonds formed by the C-terminal Gly of ubiquitin (a 76-residue protein attached to proteins as an intracellular targeting signal).</text>
        <dbReference type="EC" id="3.4.19.12"/>
    </reaction>
</comment>
<sequence length="1406" mass="153613">MTVGLKRPRSQSDAADHSINSPKRASSVSLNTMSVDDAPNTQLADPPAVAAYLTRTKMETGQTWFLVDRTWWSSWKASSDASGPIDNSALLDEYGNLRTGVVEGVDLEFVPQPVWEALVTRYGEPKNPLPRNVILRGDPRFASPSLELHPPTLLVRRLVKSTNEHGVTLLAPTPLISSAPTPLTPAITPTPSPVPVGTIPSSSATPVKTPSVTISSQANLATLAVQAARILLPTADASTIPPYRIWRLDADAPDAPTSATLTATDGPTVIPLDVLPAFNPRLLDSNPNFQTPSPSEPPEGLKHTLTDSMIEPGDMFAVEFAEREVGDSTQPWRWIVSDTPEGEDASPPGYESSTNVASAINSAPAPLFASSDGFFNRMGQTSSSTAVTTSTIGGAVMPSSGFVVKESYTTTPSTRKIEPGTLGLGNLGNTCFMNSALQCLAHQQELVEYFITGVFESELNRDNPLGMGGAIAEAFGTLLHRIWNVPPPPSRSNTASASSSTLGGTKSYFTSGPMFGSSSTFNSGGTSYAPREFKSALQRFAPQFSGYQQHDSQELVAFLLDGLHEDLNRVLKKPYVEKPDWEWDESKVALGQSLEDARSLALADLAKKSWDGYMMRNDSVIVDLFQGQYQSTLVCPECEKVSITFDPFMYLTLPLPIEKKWQHNVYYIPWDMSKPHLKVPVEIGRDASFRDLRTLLGRWMEAVPDNLLTLETFSSRFYKNLDDSVLCGEMADNDQIVCFELPAHARQSRTYDKKKPDPNSPFIIPLYLCDAGSPRGTYNSGYGSGGRGGSPSLFGYPAVIAITREQARTYEGVYAAVVERLARWTANARDLYAYGWEGVADGAVPIQLGTAAAPDIITEIRESGDVVTTIEPVEDSDCAGIEVQLEEGDITDEKEAMLATDDEFASRSAEGEAPVQLGPKPDLFALRVQPNHKDFGSGFSMYGQPRYDTWENRAEEAKNSEDGVVLHDGDALYCEFDENMKAFFFGSEREWEHAQWRMWETFVHPELEAATAASAARQHSGLSLQDCLAEFTKEERLGADDLWYCPRCKKHQQATKKFDLWSAPDVLVVHLKRFSNSRALRDKIDAFIDFPVEGLDLGDIVGERRVAKQLQAQGVDTQALGLQDVDEPLVYDLFGVDEHMGGLGGGHYRAYALNHMTDKWYHFDDSFVTSANADDAVNSNAYLLFYRRRSSAPLGGKTYEKIKETRLALQNAQSGSPALSLAMDASADTDADADAEGDRDDDAIAVDQDMAVDNQLPTPPYESDDMPSFVKLNSPQPDRSQWFPGGGVPTPPEDDDTLGFEDSLQQSLQRFDFPEPSDRASNTSSNEAEPDLDATDTDLELVTEVDLLSQSQWTNISGAGTPPPGSSAVSDAGNTQQEQSMDVQEQWERMDSEPRPEGGSSESANS</sequence>
<feature type="domain" description="USP" evidence="9">
    <location>
        <begin position="422"/>
        <end position="1189"/>
    </location>
</feature>
<protein>
    <recommendedName>
        <fullName evidence="3">ubiquitinyl hydrolase 1</fullName>
        <ecNumber evidence="3">3.4.19.12</ecNumber>
    </recommendedName>
</protein>
<dbReference type="InterPro" id="IPR028889">
    <property type="entry name" value="USP"/>
</dbReference>
<reference evidence="12" key="1">
    <citation type="submission" date="2024-06" db="EMBL/GenBank/DDBJ databases">
        <title>Multi-omics analyses provide insights into the biosynthesis of the anticancer antibiotic pleurotin in Hohenbuehelia grisea.</title>
        <authorList>
            <person name="Weaver J.A."/>
            <person name="Alberti F."/>
        </authorList>
    </citation>
    <scope>NUCLEOTIDE SEQUENCE [LARGE SCALE GENOMIC DNA]</scope>
    <source>
        <strain evidence="12">T-177</strain>
    </source>
</reference>
<dbReference type="SUPFAM" id="SSF54001">
    <property type="entry name" value="Cysteine proteinases"/>
    <property type="match status" value="1"/>
</dbReference>
<gene>
    <name evidence="11" type="ORF">HGRIS_004219</name>
</gene>
<dbReference type="Pfam" id="PF00443">
    <property type="entry name" value="UCH"/>
    <property type="match status" value="1"/>
</dbReference>
<dbReference type="InterPro" id="IPR006615">
    <property type="entry name" value="Pept_C19_DUSP"/>
</dbReference>
<dbReference type="PANTHER" id="PTHR21646:SF24">
    <property type="entry name" value="UBIQUITIN CARBOXYL-TERMINAL HYDROLASE"/>
    <property type="match status" value="1"/>
</dbReference>
<comment type="similarity">
    <text evidence="2">Belongs to the peptidase C19 family.</text>
</comment>
<feature type="region of interest" description="Disordered" evidence="8">
    <location>
        <begin position="1352"/>
        <end position="1406"/>
    </location>
</feature>
<organism evidence="11 12">
    <name type="scientific">Hohenbuehelia grisea</name>
    <dbReference type="NCBI Taxonomy" id="104357"/>
    <lineage>
        <taxon>Eukaryota</taxon>
        <taxon>Fungi</taxon>
        <taxon>Dikarya</taxon>
        <taxon>Basidiomycota</taxon>
        <taxon>Agaricomycotina</taxon>
        <taxon>Agaricomycetes</taxon>
        <taxon>Agaricomycetidae</taxon>
        <taxon>Agaricales</taxon>
        <taxon>Pleurotineae</taxon>
        <taxon>Pleurotaceae</taxon>
        <taxon>Hohenbuehelia</taxon>
    </lineage>
</organism>
<dbReference type="PROSITE" id="PS50235">
    <property type="entry name" value="USP_3"/>
    <property type="match status" value="1"/>
</dbReference>
<dbReference type="InterPro" id="IPR035927">
    <property type="entry name" value="DUSP-like_sf"/>
</dbReference>
<dbReference type="SUPFAM" id="SSF143791">
    <property type="entry name" value="DUSP-like"/>
    <property type="match status" value="1"/>
</dbReference>
<dbReference type="EC" id="3.4.19.12" evidence="3"/>
<evidence type="ECO:0000313" key="12">
    <source>
        <dbReference type="Proteomes" id="UP001556367"/>
    </source>
</evidence>
<evidence type="ECO:0000256" key="2">
    <source>
        <dbReference type="ARBA" id="ARBA00009085"/>
    </source>
</evidence>
<dbReference type="InterPro" id="IPR038765">
    <property type="entry name" value="Papain-like_cys_pep_sf"/>
</dbReference>
<dbReference type="SMART" id="SM00695">
    <property type="entry name" value="DUSP"/>
    <property type="match status" value="1"/>
</dbReference>
<dbReference type="PROSITE" id="PS51283">
    <property type="entry name" value="DUSP"/>
    <property type="match status" value="1"/>
</dbReference>
<feature type="region of interest" description="Disordered" evidence="8">
    <location>
        <begin position="281"/>
        <end position="306"/>
    </location>
</feature>
<feature type="compositionally biased region" description="Basic and acidic residues" evidence="8">
    <location>
        <begin position="1386"/>
        <end position="1396"/>
    </location>
</feature>
<accession>A0ABR3JHZ4</accession>
<keyword evidence="12" id="KW-1185">Reference proteome</keyword>
<feature type="region of interest" description="Disordered" evidence="8">
    <location>
        <begin position="1245"/>
        <end position="1338"/>
    </location>
</feature>
<comment type="caution">
    <text evidence="11">The sequence shown here is derived from an EMBL/GenBank/DDBJ whole genome shotgun (WGS) entry which is preliminary data.</text>
</comment>
<evidence type="ECO:0000256" key="1">
    <source>
        <dbReference type="ARBA" id="ARBA00000707"/>
    </source>
</evidence>
<keyword evidence="4" id="KW-0645">Protease</keyword>
<keyword evidence="6" id="KW-0378">Hydrolase</keyword>
<feature type="compositionally biased region" description="Low complexity" evidence="8">
    <location>
        <begin position="1397"/>
        <end position="1406"/>
    </location>
</feature>
<keyword evidence="5" id="KW-0833">Ubl conjugation pathway</keyword>
<keyword evidence="7" id="KW-0788">Thiol protease</keyword>
<dbReference type="InterPro" id="IPR001394">
    <property type="entry name" value="Peptidase_C19_UCH"/>
</dbReference>
<evidence type="ECO:0000256" key="8">
    <source>
        <dbReference type="SAM" id="MobiDB-lite"/>
    </source>
</evidence>
<evidence type="ECO:0000256" key="5">
    <source>
        <dbReference type="ARBA" id="ARBA00022786"/>
    </source>
</evidence>
<dbReference type="InterPro" id="IPR018200">
    <property type="entry name" value="USP_CS"/>
</dbReference>
<evidence type="ECO:0000256" key="6">
    <source>
        <dbReference type="ARBA" id="ARBA00022801"/>
    </source>
</evidence>